<reference evidence="3" key="1">
    <citation type="submission" date="2014-09" db="EMBL/GenBank/DDBJ databases">
        <title>Genome sequence of the luminous mushroom Mycena chlorophos for searching fungal bioluminescence genes.</title>
        <authorList>
            <person name="Tanaka Y."/>
            <person name="Kasuga D."/>
            <person name="Oba Y."/>
            <person name="Hase S."/>
            <person name="Sato K."/>
            <person name="Oba Y."/>
            <person name="Sakakibara Y."/>
        </authorList>
    </citation>
    <scope>NUCLEOTIDE SEQUENCE</scope>
</reference>
<evidence type="ECO:0000259" key="2">
    <source>
        <dbReference type="Pfam" id="PF25907"/>
    </source>
</evidence>
<name>A0ABQ0LSH2_MYCCL</name>
<sequence length="336" mass="36630">MNTAQPEIILYGYAASPYTVKVDNILLLKQIPYRRVNVANVVDARPEISQALGIGYRRIPICAIGNDVYCDTSLIASALERRFPAARGFGTLFPNRKGSPRADPGLVKAVSKHWVDVIFPLAPALLPWERFPAAFVEDRSNLAGSKIRPEAIAANRSKAISSLAAHLNLVEEQLSDGRQWLLDTETPSLADISVHFVYAWTKSLPGSKELFDEQAFPNTLKWLATVTAKLEQLKGTMPPPQKIKAADAAAIITAASFEPVHVVGFDEREAARLGLKVGIQVSVTPDDSGRAHPTVGKLIALSREEFVLEVKAAGGPLHCHFPRVMFTAVPAQRSKL</sequence>
<dbReference type="SUPFAM" id="SSF52833">
    <property type="entry name" value="Thioredoxin-like"/>
    <property type="match status" value="1"/>
</dbReference>
<dbReference type="Gene3D" id="3.40.30.110">
    <property type="match status" value="1"/>
</dbReference>
<protein>
    <submittedName>
        <fullName evidence="3">Glutathione S-transferase</fullName>
    </submittedName>
</protein>
<feature type="domain" description="DUF7962" evidence="2">
    <location>
        <begin position="133"/>
        <end position="227"/>
    </location>
</feature>
<accession>A0ABQ0LSH2</accession>
<dbReference type="InterPro" id="IPR004045">
    <property type="entry name" value="Glutathione_S-Trfase_N"/>
</dbReference>
<organism evidence="3 4">
    <name type="scientific">Mycena chlorophos</name>
    <name type="common">Agaric fungus</name>
    <name type="synonym">Agaricus chlorophos</name>
    <dbReference type="NCBI Taxonomy" id="658473"/>
    <lineage>
        <taxon>Eukaryota</taxon>
        <taxon>Fungi</taxon>
        <taxon>Dikarya</taxon>
        <taxon>Basidiomycota</taxon>
        <taxon>Agaricomycotina</taxon>
        <taxon>Agaricomycetes</taxon>
        <taxon>Agaricomycetidae</taxon>
        <taxon>Agaricales</taxon>
        <taxon>Marasmiineae</taxon>
        <taxon>Mycenaceae</taxon>
        <taxon>Mycena</taxon>
    </lineage>
</organism>
<dbReference type="Pfam" id="PF13417">
    <property type="entry name" value="GST_N_3"/>
    <property type="match status" value="1"/>
</dbReference>
<proteinExistence type="predicted"/>
<dbReference type="InterPro" id="IPR036282">
    <property type="entry name" value="Glutathione-S-Trfase_C_sf"/>
</dbReference>
<dbReference type="InterPro" id="IPR036249">
    <property type="entry name" value="Thioredoxin-like_sf"/>
</dbReference>
<dbReference type="Gene3D" id="1.20.1050.10">
    <property type="match status" value="1"/>
</dbReference>
<gene>
    <name evidence="3" type="ORF">MCHLO_10971</name>
</gene>
<keyword evidence="4" id="KW-1185">Reference proteome</keyword>
<evidence type="ECO:0000259" key="1">
    <source>
        <dbReference type="Pfam" id="PF13417"/>
    </source>
</evidence>
<dbReference type="Pfam" id="PF25907">
    <property type="entry name" value="DUF7962"/>
    <property type="match status" value="1"/>
</dbReference>
<evidence type="ECO:0000313" key="4">
    <source>
        <dbReference type="Proteomes" id="UP000815677"/>
    </source>
</evidence>
<dbReference type="InterPro" id="IPR058268">
    <property type="entry name" value="DUF7962"/>
</dbReference>
<dbReference type="Proteomes" id="UP000815677">
    <property type="component" value="Unassembled WGS sequence"/>
</dbReference>
<feature type="domain" description="GST N-terminal" evidence="1">
    <location>
        <begin position="10"/>
        <end position="85"/>
    </location>
</feature>
<dbReference type="EMBL" id="DF848493">
    <property type="protein sequence ID" value="GAT54088.1"/>
    <property type="molecule type" value="Genomic_DNA"/>
</dbReference>
<evidence type="ECO:0000313" key="3">
    <source>
        <dbReference type="EMBL" id="GAT54088.1"/>
    </source>
</evidence>
<dbReference type="SUPFAM" id="SSF47616">
    <property type="entry name" value="GST C-terminal domain-like"/>
    <property type="match status" value="1"/>
</dbReference>